<evidence type="ECO:0000259" key="7">
    <source>
        <dbReference type="PROSITE" id="PS51880"/>
    </source>
</evidence>
<dbReference type="GO" id="GO:0008728">
    <property type="term" value="F:GTP diphosphokinase activity"/>
    <property type="evidence" value="ECO:0007669"/>
    <property type="project" value="TreeGrafter"/>
</dbReference>
<sequence>MLETLLPEVVWADLDAAQRDSLLKVAQEAQATYADGLLGSGESAWVHAVGMAKLAAELRLDITSRKAALLFAFPNEAHFNKEKFEQQFGEDVSRLVKGVFRLNQMRPITQGFSSDASLNPQDLKVQIEVLRKMLLAMVEDVRVVLLRLASRTQTLRFYAHRPDASREGVARETLELLAPLANRLGVWELKWELEDLSFRFLHPETYKEIAHKLDEKRLEREAFIAHAVSRVKAALQDRGVDAEVYGRPKHIYSIWNKMQRKGLSFDELYDVRALRIVVRSIADCYTALGYVHQIWTPIPTEFDDYISQPKGNDYRSLHTAVRCEDQRALEIQIRTQDMHQHAELGVAAHWRYKEGAASSTNYDDKIALLRQLLNWRDDIGDSRDWQTHYREAALNDTLYVFTPQGRVVDLPDGSTPVDFAYRVHTELGHRCRGAKVDGALVPLTTPLKTGQRVEIVSAKEGGPSRDWLNPNQGYLITKSARTKVRAWFASQALDDTLASGRAIVTREMQRAGVSHTSLDHVAHELGYDQAEDLLIAVGRDEVGLRSLQQALRGEPKKPINTEQHELPLADLAPENMVRQSRHRGGSGVLIVGIDQIQTQLAKCCKPVPPDPIQGFVTREKGISVHRHDCPSFLHVAALHPERVIDADWGGATPEHEVYAVDILVDAQDRQGLLRDISDVLARERLNVTAVKTQSKAGAAEMAFTVEVADLKRLHLALHHIHQVGGVVSARRG</sequence>
<dbReference type="Pfam" id="PF04607">
    <property type="entry name" value="RelA_SpoT"/>
    <property type="match status" value="1"/>
</dbReference>
<dbReference type="Pfam" id="PF19296">
    <property type="entry name" value="RelA_AH_RIS"/>
    <property type="match status" value="1"/>
</dbReference>
<dbReference type="InterPro" id="IPR004095">
    <property type="entry name" value="TGS"/>
</dbReference>
<dbReference type="InterPro" id="IPR007685">
    <property type="entry name" value="RelA_SpoT"/>
</dbReference>
<dbReference type="PROSITE" id="PS51880">
    <property type="entry name" value="TGS"/>
    <property type="match status" value="1"/>
</dbReference>
<dbReference type="FunFam" id="3.10.20.30:FF:000002">
    <property type="entry name" value="GTP pyrophosphokinase (RelA/SpoT)"/>
    <property type="match status" value="1"/>
</dbReference>
<dbReference type="Gene3D" id="3.10.20.30">
    <property type="match status" value="1"/>
</dbReference>
<comment type="similarity">
    <text evidence="5">Belongs to the relA/spoT family.</text>
</comment>
<dbReference type="PANTHER" id="PTHR21262:SF31">
    <property type="entry name" value="GTP PYROPHOSPHOKINASE"/>
    <property type="match status" value="1"/>
</dbReference>
<protein>
    <recommendedName>
        <fullName evidence="1">GTP pyrophosphokinase</fullName>
    </recommendedName>
    <alternativeName>
        <fullName evidence="3">(p)ppGpp synthase</fullName>
    </alternativeName>
    <alternativeName>
        <fullName evidence="2">ATP:GTP 3'-pyrophosphotransferase</fullName>
    </alternativeName>
    <alternativeName>
        <fullName evidence="4">ppGpp synthase I</fullName>
    </alternativeName>
</protein>
<comment type="function">
    <text evidence="5">In eubacteria ppGpp (guanosine 3'-diphosphate 5'-diphosphate) is a mediator of the stringent response that coordinates a variety of cellular activities in response to changes in nutritional abundance.</text>
</comment>
<feature type="domain" description="TGS" evidence="7">
    <location>
        <begin position="396"/>
        <end position="457"/>
    </location>
</feature>
<dbReference type="GO" id="GO:0015969">
    <property type="term" value="P:guanosine tetraphosphate metabolic process"/>
    <property type="evidence" value="ECO:0007669"/>
    <property type="project" value="InterPro"/>
</dbReference>
<organism evidence="8 9">
    <name type="scientific">Fluviibacter phosphoraccumulans</name>
    <dbReference type="NCBI Taxonomy" id="1751046"/>
    <lineage>
        <taxon>Bacteria</taxon>
        <taxon>Pseudomonadati</taxon>
        <taxon>Pseudomonadota</taxon>
        <taxon>Betaproteobacteria</taxon>
        <taxon>Rhodocyclales</taxon>
        <taxon>Fluviibacteraceae</taxon>
        <taxon>Fluviibacter</taxon>
    </lineage>
</organism>
<dbReference type="Pfam" id="PF13291">
    <property type="entry name" value="ACT_4"/>
    <property type="match status" value="1"/>
</dbReference>
<dbReference type="OrthoDB" id="9805041at2"/>
<dbReference type="FunFam" id="3.30.460.10:FF:000001">
    <property type="entry name" value="GTP pyrophosphokinase RelA"/>
    <property type="match status" value="1"/>
</dbReference>
<dbReference type="InterPro" id="IPR004811">
    <property type="entry name" value="RelA/Spo_fam"/>
</dbReference>
<dbReference type="Proteomes" id="UP000463961">
    <property type="component" value="Chromosome"/>
</dbReference>
<dbReference type="InterPro" id="IPR033655">
    <property type="entry name" value="TGS_RelA/SpoT"/>
</dbReference>
<dbReference type="RefSeq" id="WP_162049625.1">
    <property type="nucleotide sequence ID" value="NZ_AP022345.1"/>
</dbReference>
<dbReference type="SUPFAM" id="SSF81271">
    <property type="entry name" value="TGS-like"/>
    <property type="match status" value="1"/>
</dbReference>
<dbReference type="CDD" id="cd05399">
    <property type="entry name" value="NT_Rel-Spo_like"/>
    <property type="match status" value="1"/>
</dbReference>
<evidence type="ECO:0000256" key="5">
    <source>
        <dbReference type="RuleBase" id="RU003847"/>
    </source>
</evidence>
<keyword evidence="8" id="KW-0808">Transferase</keyword>
<dbReference type="GO" id="GO:0005886">
    <property type="term" value="C:plasma membrane"/>
    <property type="evidence" value="ECO:0007669"/>
    <property type="project" value="TreeGrafter"/>
</dbReference>
<accession>A0A7R6TQQ5</accession>
<dbReference type="InterPro" id="IPR012676">
    <property type="entry name" value="TGS-like"/>
</dbReference>
<dbReference type="PROSITE" id="PS51671">
    <property type="entry name" value="ACT"/>
    <property type="match status" value="1"/>
</dbReference>
<dbReference type="SMART" id="SM00954">
    <property type="entry name" value="RelA_SpoT"/>
    <property type="match status" value="1"/>
</dbReference>
<dbReference type="GO" id="GO:0016301">
    <property type="term" value="F:kinase activity"/>
    <property type="evidence" value="ECO:0007669"/>
    <property type="project" value="UniProtKB-KW"/>
</dbReference>
<dbReference type="CDD" id="cd01668">
    <property type="entry name" value="TGS_RSH"/>
    <property type="match status" value="1"/>
</dbReference>
<dbReference type="Gene3D" id="3.30.70.260">
    <property type="match status" value="1"/>
</dbReference>
<dbReference type="EMBL" id="AP022345">
    <property type="protein sequence ID" value="BBU69683.1"/>
    <property type="molecule type" value="Genomic_DNA"/>
</dbReference>
<evidence type="ECO:0000256" key="4">
    <source>
        <dbReference type="ARBA" id="ARBA00033308"/>
    </source>
</evidence>
<dbReference type="SUPFAM" id="SSF55021">
    <property type="entry name" value="ACT-like"/>
    <property type="match status" value="1"/>
</dbReference>
<evidence type="ECO:0000313" key="9">
    <source>
        <dbReference type="Proteomes" id="UP000463961"/>
    </source>
</evidence>
<feature type="domain" description="ACT" evidence="6">
    <location>
        <begin position="661"/>
        <end position="732"/>
    </location>
</feature>
<gene>
    <name evidence="8" type="primary">relA</name>
    <name evidence="8" type="ORF">ICHIAU1_19660</name>
</gene>
<dbReference type="InterPro" id="IPR045600">
    <property type="entry name" value="RelA/SpoT_AH_RIS"/>
</dbReference>
<dbReference type="Gene3D" id="1.10.3210.10">
    <property type="entry name" value="Hypothetical protein af1432"/>
    <property type="match status" value="1"/>
</dbReference>
<dbReference type="SUPFAM" id="SSF109604">
    <property type="entry name" value="HD-domain/PDEase-like"/>
    <property type="match status" value="1"/>
</dbReference>
<dbReference type="InterPro" id="IPR012675">
    <property type="entry name" value="Beta-grasp_dom_sf"/>
</dbReference>
<evidence type="ECO:0000259" key="6">
    <source>
        <dbReference type="PROSITE" id="PS51671"/>
    </source>
</evidence>
<dbReference type="InterPro" id="IPR043519">
    <property type="entry name" value="NT_sf"/>
</dbReference>
<evidence type="ECO:0000313" key="8">
    <source>
        <dbReference type="EMBL" id="BBU69683.1"/>
    </source>
</evidence>
<keyword evidence="8" id="KW-0418">Kinase</keyword>
<dbReference type="NCBIfam" id="TIGR00691">
    <property type="entry name" value="spoT_relA"/>
    <property type="match status" value="1"/>
</dbReference>
<dbReference type="Gene3D" id="3.30.460.10">
    <property type="entry name" value="Beta Polymerase, domain 2"/>
    <property type="match status" value="1"/>
</dbReference>
<name>A0A7R6TQQ5_9RHOO</name>
<reference evidence="9" key="1">
    <citation type="submission" date="2020-01" db="EMBL/GenBank/DDBJ databases">
        <title>Phosphoaccumulans saitamaens gen. nov., sp. nov., a polyphosphate accumulating bacterium isolated from surface river water.</title>
        <authorList>
            <person name="Watanabe K."/>
            <person name="Suda W."/>
        </authorList>
    </citation>
    <scope>NUCLEOTIDE SEQUENCE [LARGE SCALE GENOMIC DNA]</scope>
    <source>
        <strain evidence="9">ICHIAU1</strain>
    </source>
</reference>
<keyword evidence="9" id="KW-1185">Reference proteome</keyword>
<dbReference type="GO" id="GO:0042594">
    <property type="term" value="P:response to starvation"/>
    <property type="evidence" value="ECO:0007669"/>
    <property type="project" value="TreeGrafter"/>
</dbReference>
<dbReference type="PANTHER" id="PTHR21262">
    <property type="entry name" value="GUANOSINE-3',5'-BIS DIPHOSPHATE 3'-PYROPHOSPHOHYDROLASE"/>
    <property type="match status" value="1"/>
</dbReference>
<evidence type="ECO:0000256" key="3">
    <source>
        <dbReference type="ARBA" id="ARBA00032407"/>
    </source>
</evidence>
<evidence type="ECO:0000256" key="2">
    <source>
        <dbReference type="ARBA" id="ARBA00029754"/>
    </source>
</evidence>
<dbReference type="GO" id="GO:0008893">
    <property type="term" value="F:guanosine-3',5'-bis(diphosphate) 3'-diphosphatase activity"/>
    <property type="evidence" value="ECO:0007669"/>
    <property type="project" value="TreeGrafter"/>
</dbReference>
<proteinExistence type="inferred from homology"/>
<dbReference type="Pfam" id="PF13328">
    <property type="entry name" value="HD_4"/>
    <property type="match status" value="1"/>
</dbReference>
<dbReference type="SUPFAM" id="SSF81301">
    <property type="entry name" value="Nucleotidyltransferase"/>
    <property type="match status" value="1"/>
</dbReference>
<evidence type="ECO:0000256" key="1">
    <source>
        <dbReference type="ARBA" id="ARBA00019852"/>
    </source>
</evidence>
<dbReference type="AlphaFoldDB" id="A0A7R6TQQ5"/>
<dbReference type="InterPro" id="IPR045865">
    <property type="entry name" value="ACT-like_dom_sf"/>
</dbReference>
<dbReference type="CDD" id="cd04876">
    <property type="entry name" value="ACT_RelA-SpoT"/>
    <property type="match status" value="1"/>
</dbReference>
<dbReference type="Pfam" id="PF02824">
    <property type="entry name" value="TGS"/>
    <property type="match status" value="1"/>
</dbReference>
<dbReference type="GO" id="GO:0015949">
    <property type="term" value="P:nucleobase-containing small molecule interconversion"/>
    <property type="evidence" value="ECO:0007669"/>
    <property type="project" value="UniProtKB-ARBA"/>
</dbReference>
<dbReference type="InterPro" id="IPR002912">
    <property type="entry name" value="ACT_dom"/>
</dbReference>